<evidence type="ECO:0000313" key="2">
    <source>
        <dbReference type="EMBL" id="ONM59806.1"/>
    </source>
</evidence>
<proteinExistence type="predicted"/>
<dbReference type="AlphaFoldDB" id="A0A1D6IK78"/>
<sequence>MGPRLFRTISKQRANRRTVLDALSNHSWISDIQGGLSVGVINEYLLLWDLLDLVQLRPHVDDKHFFRLAANGKYSSKEAYRGFFIGSIEFEPFHIIWKTWAPPKSKFFMWLVAHKRVWTADRLQRRGMDHPERCPLCDQDQETLNHMLLGCVFAREFWFKLVLLVNLQHLAHQSCEGVFMD</sequence>
<evidence type="ECO:0000259" key="1">
    <source>
        <dbReference type="Pfam" id="PF13966"/>
    </source>
</evidence>
<dbReference type="InterPro" id="IPR026960">
    <property type="entry name" value="RVT-Znf"/>
</dbReference>
<gene>
    <name evidence="2" type="ORF">ZEAMMB73_Zm00001d022189</name>
</gene>
<feature type="domain" description="Reverse transcriptase zinc-binding" evidence="1">
    <location>
        <begin position="74"/>
        <end position="158"/>
    </location>
</feature>
<dbReference type="Pfam" id="PF13966">
    <property type="entry name" value="zf-RVT"/>
    <property type="match status" value="1"/>
</dbReference>
<dbReference type="EMBL" id="CM007650">
    <property type="protein sequence ID" value="ONM59806.1"/>
    <property type="molecule type" value="Genomic_DNA"/>
</dbReference>
<accession>A0A1D6IK78</accession>
<reference evidence="2" key="1">
    <citation type="submission" date="2015-12" db="EMBL/GenBank/DDBJ databases">
        <title>Update maize B73 reference genome by single molecule sequencing technologies.</title>
        <authorList>
            <consortium name="Maize Genome Sequencing Project"/>
            <person name="Ware D."/>
        </authorList>
    </citation>
    <scope>NUCLEOTIDE SEQUENCE [LARGE SCALE GENOMIC DNA]</scope>
    <source>
        <tissue evidence="2">Seedling</tissue>
    </source>
</reference>
<protein>
    <submittedName>
        <fullName evidence="2">Serine/arginine-rich splicing factor SC35</fullName>
    </submittedName>
</protein>
<name>A0A1D6IK78_MAIZE</name>
<organism evidence="2">
    <name type="scientific">Zea mays</name>
    <name type="common">Maize</name>
    <dbReference type="NCBI Taxonomy" id="4577"/>
    <lineage>
        <taxon>Eukaryota</taxon>
        <taxon>Viridiplantae</taxon>
        <taxon>Streptophyta</taxon>
        <taxon>Embryophyta</taxon>
        <taxon>Tracheophyta</taxon>
        <taxon>Spermatophyta</taxon>
        <taxon>Magnoliopsida</taxon>
        <taxon>Liliopsida</taxon>
        <taxon>Poales</taxon>
        <taxon>Poaceae</taxon>
        <taxon>PACMAD clade</taxon>
        <taxon>Panicoideae</taxon>
        <taxon>Andropogonodae</taxon>
        <taxon>Andropogoneae</taxon>
        <taxon>Tripsacinae</taxon>
        <taxon>Zea</taxon>
    </lineage>
</organism>